<dbReference type="InterPro" id="IPR019282">
    <property type="entry name" value="Glycoamylase-like_cons_dom"/>
</dbReference>
<dbReference type="PROSITE" id="PS51272">
    <property type="entry name" value="SLH"/>
    <property type="match status" value="3"/>
</dbReference>
<dbReference type="Gene3D" id="2.60.120.260">
    <property type="entry name" value="Galactose-binding domain-like"/>
    <property type="match status" value="2"/>
</dbReference>
<dbReference type="Pfam" id="PF00395">
    <property type="entry name" value="SLH"/>
    <property type="match status" value="3"/>
</dbReference>
<protein>
    <submittedName>
        <fullName evidence="3">Glucoamylase family protein</fullName>
    </submittedName>
</protein>
<comment type="caution">
    <text evidence="3">The sequence shown here is derived from an EMBL/GenBank/DDBJ whole genome shotgun (WGS) entry which is preliminary data.</text>
</comment>
<reference evidence="4" key="1">
    <citation type="journal article" date="2019" name="Int. J. Syst. Evol. Microbiol.">
        <title>The Global Catalogue of Microorganisms (GCM) 10K type strain sequencing project: providing services to taxonomists for standard genome sequencing and annotation.</title>
        <authorList>
            <consortium name="The Broad Institute Genomics Platform"/>
            <consortium name="The Broad Institute Genome Sequencing Center for Infectious Disease"/>
            <person name="Wu L."/>
            <person name="Ma J."/>
        </authorList>
    </citation>
    <scope>NUCLEOTIDE SEQUENCE [LARGE SCALE GENOMIC DNA]</scope>
    <source>
        <strain evidence="4">CCUG 59189</strain>
    </source>
</reference>
<evidence type="ECO:0000256" key="1">
    <source>
        <dbReference type="SAM" id="MobiDB-lite"/>
    </source>
</evidence>
<proteinExistence type="predicted"/>
<feature type="domain" description="SLH" evidence="2">
    <location>
        <begin position="1757"/>
        <end position="1817"/>
    </location>
</feature>
<accession>A0ABW3S2K6</accession>
<feature type="compositionally biased region" description="Low complexity" evidence="1">
    <location>
        <begin position="1375"/>
        <end position="1400"/>
    </location>
</feature>
<dbReference type="Pfam" id="PF23197">
    <property type="entry name" value="IG_AIR9"/>
    <property type="match status" value="1"/>
</dbReference>
<feature type="domain" description="SLH" evidence="2">
    <location>
        <begin position="1688"/>
        <end position="1751"/>
    </location>
</feature>
<name>A0ABW3S2K6_9BACL</name>
<organism evidence="3 4">
    <name type="scientific">Paenibacillus puldeungensis</name>
    <dbReference type="NCBI Taxonomy" id="696536"/>
    <lineage>
        <taxon>Bacteria</taxon>
        <taxon>Bacillati</taxon>
        <taxon>Bacillota</taxon>
        <taxon>Bacilli</taxon>
        <taxon>Bacillales</taxon>
        <taxon>Paenibacillaceae</taxon>
        <taxon>Paenibacillus</taxon>
    </lineage>
</organism>
<dbReference type="Gene3D" id="2.60.40.2700">
    <property type="match status" value="3"/>
</dbReference>
<dbReference type="InterPro" id="IPR051465">
    <property type="entry name" value="Cell_Envelope_Struct_Comp"/>
</dbReference>
<dbReference type="PANTHER" id="PTHR43308:SF5">
    <property type="entry name" value="S-LAYER PROTEIN _ PEPTIDOGLYCAN ENDO-BETA-N-ACETYLGLUCOSAMINIDASE"/>
    <property type="match status" value="1"/>
</dbReference>
<feature type="compositionally biased region" description="Basic and acidic residues" evidence="1">
    <location>
        <begin position="1403"/>
        <end position="1412"/>
    </location>
</feature>
<feature type="domain" description="SLH" evidence="2">
    <location>
        <begin position="1627"/>
        <end position="1687"/>
    </location>
</feature>
<dbReference type="InterPro" id="IPR001119">
    <property type="entry name" value="SLH_dom"/>
</dbReference>
<evidence type="ECO:0000313" key="4">
    <source>
        <dbReference type="Proteomes" id="UP001597262"/>
    </source>
</evidence>
<dbReference type="Proteomes" id="UP001597262">
    <property type="component" value="Unassembled WGS sequence"/>
</dbReference>
<dbReference type="Pfam" id="PF10091">
    <property type="entry name" value="Glycoamylase"/>
    <property type="match status" value="1"/>
</dbReference>
<dbReference type="Gene3D" id="1.50.10.140">
    <property type="match status" value="1"/>
</dbReference>
<dbReference type="PANTHER" id="PTHR43308">
    <property type="entry name" value="OUTER MEMBRANE PROTEIN ALPHA-RELATED"/>
    <property type="match status" value="1"/>
</dbReference>
<gene>
    <name evidence="3" type="ORF">ACFQ3W_20770</name>
</gene>
<dbReference type="RefSeq" id="WP_379321151.1">
    <property type="nucleotide sequence ID" value="NZ_JBHTLM010000019.1"/>
</dbReference>
<evidence type="ECO:0000259" key="2">
    <source>
        <dbReference type="PROSITE" id="PS51272"/>
    </source>
</evidence>
<dbReference type="EMBL" id="JBHTLM010000019">
    <property type="protein sequence ID" value="MFD1178712.1"/>
    <property type="molecule type" value="Genomic_DNA"/>
</dbReference>
<keyword evidence="4" id="KW-1185">Reference proteome</keyword>
<evidence type="ECO:0000313" key="3">
    <source>
        <dbReference type="EMBL" id="MFD1178712.1"/>
    </source>
</evidence>
<dbReference type="InterPro" id="IPR056284">
    <property type="entry name" value="AIR9-like_A9"/>
</dbReference>
<feature type="region of interest" description="Disordered" evidence="1">
    <location>
        <begin position="1372"/>
        <end position="1416"/>
    </location>
</feature>
<sequence length="1817" mass="196173">MKATSRKASKMIKLPVIAILIFTMVFTFTFQSVSKTYAETNASPAVQLTDFSSMTDDQLLDYESRKSFDFFWKEANTDPSSPGYGLIRDRASGTDLDPYKHSSVASVGFGLSAIVIGVDRGWITREEGLERTRGTLNTLLNNASQEHGFFYHFLDMDTAGRSGTSELSIVDTGIAINGAMSAGEYFGGEIKDMADQLYRKVEWDWYRDSKPGDKYNQFYMGYSPENGFSGHWDFYGEQFMLYFLGTASPTHPVNSDMFYDFQRHSASYGDYPSFIHSWFGSIFTHQFSFAWFDMRNMVDKEGLSWWNNSVIATKTSRQYAIDHSGSGAGKYKTFGADAWGLTASDGPYGYEGRYGSAPSGFGNDQHRIDGTVAPAGALGSIVFTPEEVISALRHYYSYPNLIGPYGLKDAYNLDVSQDGWYGKDFIGIDKGITLLMIENYRSGLIWNLMNQNKYAQAGMKKVGLLHIGSTVIDDFEGNRNHAGWADGGDGAYVLTPETNITHSGTGSLKVDFDKGSYTWANFSAAFDGEKNFASSDSVKASVYGDANLLIKFETSTGAIEKNFIVAGNEWHQLEWVLTADEKAKLQAAKKILIFAAPGQEQTRGTFYLDDIQIQGKGPAASNLLIEGKPIVGNTLSATYNYFSPEGLDEGNSKYRWLKADKIDGSYEPIPGAESKTYTVQSSDLGSYLKFEVTPVSVADPNTGVPLIGKPRQSDPTQAVESAEPIAKNTTITTVPSTTATVIDDFDGHNVNPGWVDSGDGVYKITPDPTATPDGSNALRIDYNKDVYDWAYLKGTVDPTKPYFVGDTLSFDVKGTYNFILKFEEVNGQHEHTFKGDTNGEWQTLTWNISELKKELNDVQRILLFIEPAYKHSTGTIYIDNFKVIKTSQADLTRDEAPVVGTPVYGSYEYYDANGDLEQGSAYRWLRSDTQDGVFLPIDGANSRTYTPTDADAGKFLKFEVMPMSNHAPNAGTTVVSPASNRVIQEADLDRPSAANVTVKKQLPVQMPMQGIAERTVPAVWADSGDGVFTVTPDAQETGETVWKIDYNKGGKEWAYLQHDIADPSLLAGANRVTVSVYGNANLMFKFEGTGGSIEKSVNLTGGDTWQTVDWDVSAGKAAIAGAKKMLVFAAPGNGSDAGSFKLGAVKTYGSGWKDGGDGVYKLTPADSNGIMVRYAKNHADWANFRVDTDPSNPVTAAGQVNATVTGNVTLLVKLDKAAGSDVEKTFDFTGGEAAQSLHWDVSAYDISDLQQILIFAAPGNGEAAGSFTIKDFTITGQKTAELAAADVPVGTVLYGSYDFRDRNGSAESGSLYRWLISSSANGTYTAISGATDRSHQVTAAEYGKYLKFEVTPGTSEEPKQGFASVSAPVKVENAPSNQTPGGSTGGSTPSNQTSGGSTPPVNKDVDKGKLGTEKTVQTADGRTAVVLEVSKEGLTAALAKLNSSDAAPSVIIKVSGNEEVSKVALPAAALAQAAESSKNAKIVIKTAAAEYELPLSAIHIDQWMKASGGDINGAKVTVTIESVSGKTADEINVKAVAAGGKLLTGPVEFKVELTSGDKTTEVKDFGGQYLTRTVTVAGTIDPSHATGVFFDTETGDPVFVPTVFVTENGVTKAVMKRMGNSAYAVMEWNKSFGDVTTHWAKPDIELLADKLIVKGTDTQTFDPNSPVTRAEFTAMLVRALGIFVGNGQTAAFADVPADFWANESIAAAVKFEIVSGYSDHKFQPNRQITREEMAVMISNAAKFVQGSLHEGATEDTLAAFKDRSEVSGWAATAMAYAVHEGILQGAGPDRLAPAKDTTRAEAAVMLKRLLVQLNFIN</sequence>